<feature type="binding site" evidence="5">
    <location>
        <position position="318"/>
    </location>
    <ligand>
        <name>Zn(2+)</name>
        <dbReference type="ChEBI" id="CHEBI:29105"/>
        <note>catalytic</note>
    </ligand>
</feature>
<keyword evidence="4" id="KW-0482">Metalloprotease</keyword>
<evidence type="ECO:0000256" key="1">
    <source>
        <dbReference type="ARBA" id="ARBA00022670"/>
    </source>
</evidence>
<evidence type="ECO:0000313" key="7">
    <source>
        <dbReference type="EMBL" id="AEO36845.1"/>
    </source>
</evidence>
<keyword evidence="3 5" id="KW-0862">Zinc</keyword>
<feature type="binding site" evidence="5">
    <location>
        <position position="324"/>
    </location>
    <ligand>
        <name>Zn(2+)</name>
        <dbReference type="ChEBI" id="CHEBI:29105"/>
        <note>catalytic</note>
    </ligand>
</feature>
<dbReference type="PROSITE" id="PS50215">
    <property type="entry name" value="ADAM_MEPRO"/>
    <property type="match status" value="1"/>
</dbReference>
<dbReference type="PANTHER" id="PTHR11905">
    <property type="entry name" value="ADAM A DISINTEGRIN AND METALLOPROTEASE DOMAIN"/>
    <property type="match status" value="1"/>
</dbReference>
<dbReference type="GO" id="GO:0046872">
    <property type="term" value="F:metal ion binding"/>
    <property type="evidence" value="ECO:0007669"/>
    <property type="project" value="UniProtKB-KW"/>
</dbReference>
<keyword evidence="5" id="KW-0479">Metal-binding</keyword>
<dbReference type="GO" id="GO:0006509">
    <property type="term" value="P:membrane protein ectodomain proteolysis"/>
    <property type="evidence" value="ECO:0007669"/>
    <property type="project" value="TreeGrafter"/>
</dbReference>
<proteinExistence type="evidence at transcript level"/>
<evidence type="ECO:0000256" key="4">
    <source>
        <dbReference type="ARBA" id="ARBA00023049"/>
    </source>
</evidence>
<dbReference type="InterPro" id="IPR024079">
    <property type="entry name" value="MetalloPept_cat_dom_sf"/>
</dbReference>
<evidence type="ECO:0000256" key="2">
    <source>
        <dbReference type="ARBA" id="ARBA00022801"/>
    </source>
</evidence>
<dbReference type="InterPro" id="IPR001590">
    <property type="entry name" value="Peptidase_M12B"/>
</dbReference>
<protein>
    <recommendedName>
        <fullName evidence="6">Peptidase M12B domain-containing protein</fullName>
    </recommendedName>
</protein>
<dbReference type="GO" id="GO:0004222">
    <property type="term" value="F:metalloendopeptidase activity"/>
    <property type="evidence" value="ECO:0007669"/>
    <property type="project" value="InterPro"/>
</dbReference>
<feature type="active site" evidence="5">
    <location>
        <position position="315"/>
    </location>
</feature>
<keyword evidence="1" id="KW-0645">Protease</keyword>
<dbReference type="EMBL" id="JO845229">
    <property type="protein sequence ID" value="AEO36845.1"/>
    <property type="molecule type" value="mRNA"/>
</dbReference>
<sequence length="366" mass="40666">MSLTFVIGNQGIAQDFLTVYPQVFESRQDSSEKVVFITDGYVLNIRKASVLAESILLRDVTEEGIIERHVEGAYYERHLFEDSSKQASLLMQPKGHSEYAIRGLLNFTHQIEPAWSFERSSSNSMAHRISRITSRSQSCGTEAKALENKPQEAEARKGDVLRPQYVLELFFLSDYNHTVYFKNETENRVAYATVFMHSVSLRLAQLDPPISVVMTAIQGSFTYNESYVDLYKDGELIGNTSLKKLDAYFDNDKLMKKADIVFMATGRELIKLIPGGKSSTVAGIARLGQACKSQKSTIGEDKPGTFSGVHIAAHEIGHQLGATHDGAKPAENCSSTDGYIMSKHTNGQRAMTFSECSKKSIAEFVT</sequence>
<feature type="binding site" evidence="5">
    <location>
        <position position="314"/>
    </location>
    <ligand>
        <name>Zn(2+)</name>
        <dbReference type="ChEBI" id="CHEBI:29105"/>
        <note>catalytic</note>
    </ligand>
</feature>
<keyword evidence="2" id="KW-0378">Hydrolase</keyword>
<dbReference type="AlphaFoldDB" id="G3MTM7"/>
<dbReference type="SUPFAM" id="SSF55486">
    <property type="entry name" value="Metalloproteases ('zincins'), catalytic domain"/>
    <property type="match status" value="1"/>
</dbReference>
<comment type="caution">
    <text evidence="5">Lacks conserved residue(s) required for the propagation of feature annotation.</text>
</comment>
<dbReference type="Pfam" id="PF13688">
    <property type="entry name" value="Reprolysin_5"/>
    <property type="match status" value="1"/>
</dbReference>
<dbReference type="PANTHER" id="PTHR11905:SF159">
    <property type="entry name" value="ADAM METALLOPROTEASE"/>
    <property type="match status" value="1"/>
</dbReference>
<dbReference type="Gene3D" id="3.40.390.10">
    <property type="entry name" value="Collagenase (Catalytic Domain)"/>
    <property type="match status" value="1"/>
</dbReference>
<evidence type="ECO:0000256" key="3">
    <source>
        <dbReference type="ARBA" id="ARBA00022833"/>
    </source>
</evidence>
<feature type="domain" description="Peptidase M12B" evidence="6">
    <location>
        <begin position="165"/>
        <end position="366"/>
    </location>
</feature>
<evidence type="ECO:0000256" key="5">
    <source>
        <dbReference type="PROSITE-ProRule" id="PRU00276"/>
    </source>
</evidence>
<evidence type="ECO:0000259" key="6">
    <source>
        <dbReference type="PROSITE" id="PS50215"/>
    </source>
</evidence>
<reference evidence="7" key="1">
    <citation type="journal article" date="2011" name="PLoS ONE">
        <title>A deep insight into the sialotranscriptome of the gulf coast tick, Amblyomma maculatum.</title>
        <authorList>
            <person name="Karim S."/>
            <person name="Singh P."/>
            <person name="Ribeiro J.M."/>
        </authorList>
    </citation>
    <scope>NUCLEOTIDE SEQUENCE</scope>
    <source>
        <tissue evidence="7">Salivary gland</tissue>
    </source>
</reference>
<accession>G3MTM7</accession>
<organism evidence="7">
    <name type="scientific">Amblyomma maculatum</name>
    <name type="common">Gulf Coast tick</name>
    <dbReference type="NCBI Taxonomy" id="34609"/>
    <lineage>
        <taxon>Eukaryota</taxon>
        <taxon>Metazoa</taxon>
        <taxon>Ecdysozoa</taxon>
        <taxon>Arthropoda</taxon>
        <taxon>Chelicerata</taxon>
        <taxon>Arachnida</taxon>
        <taxon>Acari</taxon>
        <taxon>Parasitiformes</taxon>
        <taxon>Ixodida</taxon>
        <taxon>Ixodoidea</taxon>
        <taxon>Ixodidae</taxon>
        <taxon>Amblyomminae</taxon>
        <taxon>Amblyomma</taxon>
    </lineage>
</organism>
<name>G3MTM7_AMBMU</name>